<reference evidence="1 3" key="1">
    <citation type="journal article" date="2011" name="Nature">
        <title>The Medicago genome provides insight into the evolution of rhizobial symbioses.</title>
        <authorList>
            <person name="Young N.D."/>
            <person name="Debelle F."/>
            <person name="Oldroyd G.E."/>
            <person name="Geurts R."/>
            <person name="Cannon S.B."/>
            <person name="Udvardi M.K."/>
            <person name="Benedito V.A."/>
            <person name="Mayer K.F."/>
            <person name="Gouzy J."/>
            <person name="Schoof H."/>
            <person name="Van de Peer Y."/>
            <person name="Proost S."/>
            <person name="Cook D.R."/>
            <person name="Meyers B.C."/>
            <person name="Spannagl M."/>
            <person name="Cheung F."/>
            <person name="De Mita S."/>
            <person name="Krishnakumar V."/>
            <person name="Gundlach H."/>
            <person name="Zhou S."/>
            <person name="Mudge J."/>
            <person name="Bharti A.K."/>
            <person name="Murray J.D."/>
            <person name="Naoumkina M.A."/>
            <person name="Rosen B."/>
            <person name="Silverstein K.A."/>
            <person name="Tang H."/>
            <person name="Rombauts S."/>
            <person name="Zhao P.X."/>
            <person name="Zhou P."/>
            <person name="Barbe V."/>
            <person name="Bardou P."/>
            <person name="Bechner M."/>
            <person name="Bellec A."/>
            <person name="Berger A."/>
            <person name="Berges H."/>
            <person name="Bidwell S."/>
            <person name="Bisseling T."/>
            <person name="Choisne N."/>
            <person name="Couloux A."/>
            <person name="Denny R."/>
            <person name="Deshpande S."/>
            <person name="Dai X."/>
            <person name="Doyle J.J."/>
            <person name="Dudez A.M."/>
            <person name="Farmer A.D."/>
            <person name="Fouteau S."/>
            <person name="Franken C."/>
            <person name="Gibelin C."/>
            <person name="Gish J."/>
            <person name="Goldstein S."/>
            <person name="Gonzalez A.J."/>
            <person name="Green P.J."/>
            <person name="Hallab A."/>
            <person name="Hartog M."/>
            <person name="Hua A."/>
            <person name="Humphray S.J."/>
            <person name="Jeong D.H."/>
            <person name="Jing Y."/>
            <person name="Jocker A."/>
            <person name="Kenton S.M."/>
            <person name="Kim D.J."/>
            <person name="Klee K."/>
            <person name="Lai H."/>
            <person name="Lang C."/>
            <person name="Lin S."/>
            <person name="Macmil S.L."/>
            <person name="Magdelenat G."/>
            <person name="Matthews L."/>
            <person name="McCorrison J."/>
            <person name="Monaghan E.L."/>
            <person name="Mun J.H."/>
            <person name="Najar F.Z."/>
            <person name="Nicholson C."/>
            <person name="Noirot C."/>
            <person name="O'Bleness M."/>
            <person name="Paule C.R."/>
            <person name="Poulain J."/>
            <person name="Prion F."/>
            <person name="Qin B."/>
            <person name="Qu C."/>
            <person name="Retzel E.F."/>
            <person name="Riddle C."/>
            <person name="Sallet E."/>
            <person name="Samain S."/>
            <person name="Samson N."/>
            <person name="Sanders I."/>
            <person name="Saurat O."/>
            <person name="Scarpelli C."/>
            <person name="Schiex T."/>
            <person name="Segurens B."/>
            <person name="Severin A.J."/>
            <person name="Sherrier D.J."/>
            <person name="Shi R."/>
            <person name="Sims S."/>
            <person name="Singer S.R."/>
            <person name="Sinharoy S."/>
            <person name="Sterck L."/>
            <person name="Viollet A."/>
            <person name="Wang B.B."/>
            <person name="Wang K."/>
            <person name="Wang M."/>
            <person name="Wang X."/>
            <person name="Warfsmann J."/>
            <person name="Weissenbach J."/>
            <person name="White D.D."/>
            <person name="White J.D."/>
            <person name="Wiley G.B."/>
            <person name="Wincker P."/>
            <person name="Xing Y."/>
            <person name="Yang L."/>
            <person name="Yao Z."/>
            <person name="Ying F."/>
            <person name="Zhai J."/>
            <person name="Zhou L."/>
            <person name="Zuber A."/>
            <person name="Denarie J."/>
            <person name="Dixon R.A."/>
            <person name="May G.D."/>
            <person name="Schwartz D.C."/>
            <person name="Rogers J."/>
            <person name="Quetier F."/>
            <person name="Town C.D."/>
            <person name="Roe B.A."/>
        </authorList>
    </citation>
    <scope>NUCLEOTIDE SEQUENCE [LARGE SCALE GENOMIC DNA]</scope>
    <source>
        <strain evidence="1">A17</strain>
        <strain evidence="2 3">cv. Jemalong A17</strain>
    </source>
</reference>
<dbReference type="Proteomes" id="UP000002051">
    <property type="component" value="Chromosome 8"/>
</dbReference>
<accession>G7LI14</accession>
<gene>
    <name evidence="1" type="ordered locus">MTR_8g098500</name>
</gene>
<dbReference type="EMBL" id="CM001224">
    <property type="protein sequence ID" value="AET05011.1"/>
    <property type="molecule type" value="Genomic_DNA"/>
</dbReference>
<dbReference type="EnsemblPlants" id="AET05011">
    <property type="protein sequence ID" value="AET05011"/>
    <property type="gene ID" value="MTR_8g098500"/>
</dbReference>
<keyword evidence="3" id="KW-1185">Reference proteome</keyword>
<sequence length="69" mass="8072">MEESLDGSVCEDDKAMIFANNETQLEEVCDCWYLEDHRYRWILKCHACFTVTAEIERILSVQNVEMVAP</sequence>
<dbReference type="PaxDb" id="3880-AET05011"/>
<protein>
    <submittedName>
        <fullName evidence="1 2">Uncharacterized protein</fullName>
    </submittedName>
</protein>
<evidence type="ECO:0000313" key="2">
    <source>
        <dbReference type="EnsemblPlants" id="AET05011"/>
    </source>
</evidence>
<proteinExistence type="predicted"/>
<evidence type="ECO:0000313" key="1">
    <source>
        <dbReference type="EMBL" id="AET05011.1"/>
    </source>
</evidence>
<organism evidence="1 3">
    <name type="scientific">Medicago truncatula</name>
    <name type="common">Barrel medic</name>
    <name type="synonym">Medicago tribuloides</name>
    <dbReference type="NCBI Taxonomy" id="3880"/>
    <lineage>
        <taxon>Eukaryota</taxon>
        <taxon>Viridiplantae</taxon>
        <taxon>Streptophyta</taxon>
        <taxon>Embryophyta</taxon>
        <taxon>Tracheophyta</taxon>
        <taxon>Spermatophyta</taxon>
        <taxon>Magnoliopsida</taxon>
        <taxon>eudicotyledons</taxon>
        <taxon>Gunneridae</taxon>
        <taxon>Pentapetalae</taxon>
        <taxon>rosids</taxon>
        <taxon>fabids</taxon>
        <taxon>Fabales</taxon>
        <taxon>Fabaceae</taxon>
        <taxon>Papilionoideae</taxon>
        <taxon>50 kb inversion clade</taxon>
        <taxon>NPAAA clade</taxon>
        <taxon>Hologalegina</taxon>
        <taxon>IRL clade</taxon>
        <taxon>Trifolieae</taxon>
        <taxon>Medicago</taxon>
    </lineage>
</organism>
<reference evidence="2" key="3">
    <citation type="submission" date="2015-04" db="UniProtKB">
        <authorList>
            <consortium name="EnsemblPlants"/>
        </authorList>
    </citation>
    <scope>IDENTIFICATION</scope>
    <source>
        <strain evidence="2">cv. Jemalong A17</strain>
    </source>
</reference>
<reference evidence="1 3" key="2">
    <citation type="journal article" date="2014" name="BMC Genomics">
        <title>An improved genome release (version Mt4.0) for the model legume Medicago truncatula.</title>
        <authorList>
            <person name="Tang H."/>
            <person name="Krishnakumar V."/>
            <person name="Bidwell S."/>
            <person name="Rosen B."/>
            <person name="Chan A."/>
            <person name="Zhou S."/>
            <person name="Gentzbittel L."/>
            <person name="Childs K.L."/>
            <person name="Yandell M."/>
            <person name="Gundlach H."/>
            <person name="Mayer K.F."/>
            <person name="Schwartz D.C."/>
            <person name="Town C.D."/>
        </authorList>
    </citation>
    <scope>GENOME REANNOTATION</scope>
    <source>
        <strain evidence="2 3">cv. Jemalong A17</strain>
    </source>
</reference>
<evidence type="ECO:0000313" key="3">
    <source>
        <dbReference type="Proteomes" id="UP000002051"/>
    </source>
</evidence>
<dbReference type="AlphaFoldDB" id="G7LI14"/>
<dbReference type="HOGENOM" id="CLU_2779761_0_0_1"/>
<name>G7LI14_MEDTR</name>